<dbReference type="GO" id="GO:0016226">
    <property type="term" value="P:iron-sulfur cluster assembly"/>
    <property type="evidence" value="ECO:0007669"/>
    <property type="project" value="InterPro"/>
</dbReference>
<reference evidence="3 4" key="1">
    <citation type="journal article" date="2020" name="IScience">
        <title>Genome Sequencing of the Endangered Kingdonia uniflora (Circaeasteraceae, Ranunculales) Reveals Potential Mechanisms of Evolutionary Specialization.</title>
        <authorList>
            <person name="Sun Y."/>
            <person name="Deng T."/>
            <person name="Zhang A."/>
            <person name="Moore M.J."/>
            <person name="Landis J.B."/>
            <person name="Lin N."/>
            <person name="Zhang H."/>
            <person name="Zhang X."/>
            <person name="Huang J."/>
            <person name="Zhang X."/>
            <person name="Sun H."/>
            <person name="Wang H."/>
        </authorList>
    </citation>
    <scope>NUCLEOTIDE SEQUENCE [LARGE SCALE GENOMIC DNA]</scope>
    <source>
        <strain evidence="3">TB1705</strain>
        <tissue evidence="3">Leaf</tissue>
    </source>
</reference>
<dbReference type="InterPro" id="IPR033756">
    <property type="entry name" value="YlxH/NBP35"/>
</dbReference>
<evidence type="ECO:0000256" key="1">
    <source>
        <dbReference type="ARBA" id="ARBA00022741"/>
    </source>
</evidence>
<dbReference type="PANTHER" id="PTHR42961:SF2">
    <property type="entry name" value="IRON-SULFUR PROTEIN NUBPL"/>
    <property type="match status" value="1"/>
</dbReference>
<dbReference type="GO" id="GO:0051539">
    <property type="term" value="F:4 iron, 4 sulfur cluster binding"/>
    <property type="evidence" value="ECO:0007669"/>
    <property type="project" value="TreeGrafter"/>
</dbReference>
<evidence type="ECO:0000313" key="3">
    <source>
        <dbReference type="EMBL" id="KAF6139058.1"/>
    </source>
</evidence>
<dbReference type="GO" id="GO:0005524">
    <property type="term" value="F:ATP binding"/>
    <property type="evidence" value="ECO:0007669"/>
    <property type="project" value="UniProtKB-KW"/>
</dbReference>
<protein>
    <submittedName>
        <fullName evidence="3">Uncharacterized protein</fullName>
    </submittedName>
</protein>
<dbReference type="GO" id="GO:0032981">
    <property type="term" value="P:mitochondrial respiratory chain complex I assembly"/>
    <property type="evidence" value="ECO:0007669"/>
    <property type="project" value="TreeGrafter"/>
</dbReference>
<dbReference type="SUPFAM" id="SSF52540">
    <property type="entry name" value="P-loop containing nucleoside triphosphate hydrolases"/>
    <property type="match status" value="1"/>
</dbReference>
<evidence type="ECO:0000256" key="2">
    <source>
        <dbReference type="ARBA" id="ARBA00022840"/>
    </source>
</evidence>
<dbReference type="Pfam" id="PF10609">
    <property type="entry name" value="ParA"/>
    <property type="match status" value="2"/>
</dbReference>
<dbReference type="AlphaFoldDB" id="A0A7J7L940"/>
<name>A0A7J7L940_9MAGN</name>
<proteinExistence type="predicted"/>
<keyword evidence="2" id="KW-0067">ATP-binding</keyword>
<dbReference type="PANTHER" id="PTHR42961">
    <property type="entry name" value="IRON-SULFUR PROTEIN NUBPL"/>
    <property type="match status" value="1"/>
</dbReference>
<keyword evidence="4" id="KW-1185">Reference proteome</keyword>
<feature type="non-terminal residue" evidence="3">
    <location>
        <position position="1"/>
    </location>
</feature>
<comment type="caution">
    <text evidence="3">The sequence shown here is derived from an EMBL/GenBank/DDBJ whole genome shotgun (WGS) entry which is preliminary data.</text>
</comment>
<organism evidence="3 4">
    <name type="scientific">Kingdonia uniflora</name>
    <dbReference type="NCBI Taxonomy" id="39325"/>
    <lineage>
        <taxon>Eukaryota</taxon>
        <taxon>Viridiplantae</taxon>
        <taxon>Streptophyta</taxon>
        <taxon>Embryophyta</taxon>
        <taxon>Tracheophyta</taxon>
        <taxon>Spermatophyta</taxon>
        <taxon>Magnoliopsida</taxon>
        <taxon>Ranunculales</taxon>
        <taxon>Circaeasteraceae</taxon>
        <taxon>Kingdonia</taxon>
    </lineage>
</organism>
<evidence type="ECO:0000313" key="4">
    <source>
        <dbReference type="Proteomes" id="UP000541444"/>
    </source>
</evidence>
<dbReference type="Proteomes" id="UP000541444">
    <property type="component" value="Unassembled WGS sequence"/>
</dbReference>
<keyword evidence="1" id="KW-0547">Nucleotide-binding</keyword>
<dbReference type="InterPro" id="IPR044304">
    <property type="entry name" value="NUBPL-like"/>
</dbReference>
<dbReference type="EMBL" id="JACGCM010002535">
    <property type="protein sequence ID" value="KAF6139058.1"/>
    <property type="molecule type" value="Genomic_DNA"/>
</dbReference>
<gene>
    <name evidence="3" type="ORF">GIB67_010784</name>
</gene>
<dbReference type="GO" id="GO:0005739">
    <property type="term" value="C:mitochondrion"/>
    <property type="evidence" value="ECO:0007669"/>
    <property type="project" value="TreeGrafter"/>
</dbReference>
<accession>A0A7J7L940</accession>
<dbReference type="InterPro" id="IPR027417">
    <property type="entry name" value="P-loop_NTPase"/>
</dbReference>
<dbReference type="Gene3D" id="3.40.50.300">
    <property type="entry name" value="P-loop containing nucleotide triphosphate hydrolases"/>
    <property type="match status" value="2"/>
</dbReference>
<sequence length="225" mass="25532">RDFKEIIIGYFLKVMEIENLDGFLKLTKPIDWITGNETVPINNKVVVKESKKESHLLMETLRSKLLIAKVCQLKVGFLHANIYEPSIPTMMKFSGKPEVSEDMKMIPIENHRVKCMSIGFFVEKDTPIVWRGPMVFSLNYFSDLLTGALIVSTPRDIALIDARRGGYMFCKVEFPATSINIYILGVIENMSCFKCPHCGEPSYIFGSGGARRTVDEMDMEFLGEV</sequence>
<dbReference type="OrthoDB" id="1741334at2759"/>